<dbReference type="GO" id="GO:0005829">
    <property type="term" value="C:cytosol"/>
    <property type="evidence" value="ECO:0007669"/>
    <property type="project" value="TreeGrafter"/>
</dbReference>
<dbReference type="InterPro" id="IPR027417">
    <property type="entry name" value="P-loop_NTPase"/>
</dbReference>
<dbReference type="GO" id="GO:0003723">
    <property type="term" value="F:RNA binding"/>
    <property type="evidence" value="ECO:0007669"/>
    <property type="project" value="UniProtKB-KW"/>
</dbReference>
<evidence type="ECO:0000313" key="14">
    <source>
        <dbReference type="Proteomes" id="UP001485043"/>
    </source>
</evidence>
<evidence type="ECO:0000256" key="7">
    <source>
        <dbReference type="ARBA" id="ARBA00024355"/>
    </source>
</evidence>
<evidence type="ECO:0000256" key="6">
    <source>
        <dbReference type="ARBA" id="ARBA00022884"/>
    </source>
</evidence>
<keyword evidence="14" id="KW-1185">Reference proteome</keyword>
<dbReference type="GO" id="GO:0003724">
    <property type="term" value="F:RNA helicase activity"/>
    <property type="evidence" value="ECO:0007669"/>
    <property type="project" value="UniProtKB-EC"/>
</dbReference>
<dbReference type="InterPro" id="IPR011545">
    <property type="entry name" value="DEAD/DEAH_box_helicase_dom"/>
</dbReference>
<dbReference type="CDD" id="cd18787">
    <property type="entry name" value="SF2_C_DEAD"/>
    <property type="match status" value="1"/>
</dbReference>
<dbReference type="InterPro" id="IPR044764">
    <property type="entry name" value="DDX52/Rok1_DEADc"/>
</dbReference>
<feature type="domain" description="Helicase C-terminal" evidence="12">
    <location>
        <begin position="351"/>
        <end position="512"/>
    </location>
</feature>
<protein>
    <recommendedName>
        <fullName evidence="1">RNA helicase</fullName>
        <ecNumber evidence="1">3.6.4.13</ecNumber>
    </recommendedName>
</protein>
<dbReference type="PROSITE" id="PS51194">
    <property type="entry name" value="HELICASE_CTER"/>
    <property type="match status" value="1"/>
</dbReference>
<proteinExistence type="inferred from homology"/>
<comment type="catalytic activity">
    <reaction evidence="8">
        <text>ATP + H2O = ADP + phosphate + H(+)</text>
        <dbReference type="Rhea" id="RHEA:13065"/>
        <dbReference type="ChEBI" id="CHEBI:15377"/>
        <dbReference type="ChEBI" id="CHEBI:15378"/>
        <dbReference type="ChEBI" id="CHEBI:30616"/>
        <dbReference type="ChEBI" id="CHEBI:43474"/>
        <dbReference type="ChEBI" id="CHEBI:456216"/>
        <dbReference type="EC" id="3.6.4.13"/>
    </reaction>
</comment>
<dbReference type="InterPro" id="IPR000629">
    <property type="entry name" value="RNA-helicase_DEAD-box_CS"/>
</dbReference>
<gene>
    <name evidence="13" type="ORF">WJX84_003542</name>
</gene>
<dbReference type="EMBL" id="JALJOV010000088">
    <property type="protein sequence ID" value="KAK9867418.1"/>
    <property type="molecule type" value="Genomic_DNA"/>
</dbReference>
<dbReference type="AlphaFoldDB" id="A0AAW1TEZ2"/>
<comment type="similarity">
    <text evidence="7">Belongs to the DEAD box helicase family. DDX52/ROK1 subfamily.</text>
</comment>
<evidence type="ECO:0000256" key="4">
    <source>
        <dbReference type="ARBA" id="ARBA00022806"/>
    </source>
</evidence>
<sequence length="556" mass="59839">MSSDIFAALRCGISFKRPEKPAAAALSLSTPTAGTEAEQLPPPPPLPTKRAPSKRKAWSEAAANEPPLLLQPLQNKSTAKHRKQEQKRSKVAPAPATSEAAQSIEAANVARRQHGIHIKGAQAPAPLQSFEELLAGKVLSGKLQHNLRASGFQEPTPVQRQAVPALLAGRELLAAAPTGSGKTLAYLLPIVSCLSALRKQERKAPEARKGPRAVIVSPSRELAGQIQRALGVLASGLGLTSVLLKPASAAGADFAKVDVLLATPLRLARALKRQSVSLAEVRFLIMDEADKLFEEGLLSQIDSIVHACSRPDKVLALFSATLPEGVEQLARGVMQDPLRILVGPRNAAATNVKQRLHFVGGDTGRLMALRQMLAQGLVPPVLVFTASRQRAQQLHQDLRGSGVHADLIHAEQTDAVREAAVNGFRAGRTWVLIATDLVGRGMDFLGVTTVVNYDFPASTHDYVHRVGRTGRAGRAGEAITFFTEEDGGQLKPIANVIRASGSEVPDWMLQLKKFRNRNRAELAKASAYMDEADAFTRPGQGRLKRKVHHQPEQQPK</sequence>
<dbReference type="GO" id="GO:0030490">
    <property type="term" value="P:maturation of SSU-rRNA"/>
    <property type="evidence" value="ECO:0007669"/>
    <property type="project" value="InterPro"/>
</dbReference>
<evidence type="ECO:0000256" key="8">
    <source>
        <dbReference type="ARBA" id="ARBA00047984"/>
    </source>
</evidence>
<evidence type="ECO:0000256" key="3">
    <source>
        <dbReference type="ARBA" id="ARBA00022801"/>
    </source>
</evidence>
<evidence type="ECO:0000259" key="11">
    <source>
        <dbReference type="PROSITE" id="PS51192"/>
    </source>
</evidence>
<name>A0AAW1TEZ2_9CHLO</name>
<reference evidence="13 14" key="1">
    <citation type="journal article" date="2024" name="Nat. Commun.">
        <title>Phylogenomics reveals the evolutionary origins of lichenization in chlorophyte algae.</title>
        <authorList>
            <person name="Puginier C."/>
            <person name="Libourel C."/>
            <person name="Otte J."/>
            <person name="Skaloud P."/>
            <person name="Haon M."/>
            <person name="Grisel S."/>
            <person name="Petersen M."/>
            <person name="Berrin J.G."/>
            <person name="Delaux P.M."/>
            <person name="Dal Grande F."/>
            <person name="Keller J."/>
        </authorList>
    </citation>
    <scope>NUCLEOTIDE SEQUENCE [LARGE SCALE GENOMIC DNA]</scope>
    <source>
        <strain evidence="13 14">SAG 2523</strain>
    </source>
</reference>
<keyword evidence="6" id="KW-0694">RNA-binding</keyword>
<feature type="domain" description="Helicase ATP-binding" evidence="11">
    <location>
        <begin position="163"/>
        <end position="340"/>
    </location>
</feature>
<evidence type="ECO:0000256" key="1">
    <source>
        <dbReference type="ARBA" id="ARBA00012552"/>
    </source>
</evidence>
<organism evidence="13 14">
    <name type="scientific">Apatococcus fuscideae</name>
    <dbReference type="NCBI Taxonomy" id="2026836"/>
    <lineage>
        <taxon>Eukaryota</taxon>
        <taxon>Viridiplantae</taxon>
        <taxon>Chlorophyta</taxon>
        <taxon>core chlorophytes</taxon>
        <taxon>Trebouxiophyceae</taxon>
        <taxon>Chlorellales</taxon>
        <taxon>Chlorellaceae</taxon>
        <taxon>Apatococcus</taxon>
    </lineage>
</organism>
<feature type="region of interest" description="Disordered" evidence="10">
    <location>
        <begin position="20"/>
        <end position="102"/>
    </location>
</feature>
<dbReference type="GO" id="GO:0005524">
    <property type="term" value="F:ATP binding"/>
    <property type="evidence" value="ECO:0007669"/>
    <property type="project" value="UniProtKB-KW"/>
</dbReference>
<dbReference type="Proteomes" id="UP001485043">
    <property type="component" value="Unassembled WGS sequence"/>
</dbReference>
<feature type="compositionally biased region" description="Low complexity" evidence="10">
    <location>
        <begin position="21"/>
        <end position="33"/>
    </location>
</feature>
<dbReference type="Pfam" id="PF00271">
    <property type="entry name" value="Helicase_C"/>
    <property type="match status" value="1"/>
</dbReference>
<evidence type="ECO:0000313" key="13">
    <source>
        <dbReference type="EMBL" id="KAK9867418.1"/>
    </source>
</evidence>
<dbReference type="InterPro" id="IPR050079">
    <property type="entry name" value="DEAD_box_RNA_helicase"/>
</dbReference>
<dbReference type="SMART" id="SM00487">
    <property type="entry name" value="DEXDc"/>
    <property type="match status" value="1"/>
</dbReference>
<evidence type="ECO:0000256" key="2">
    <source>
        <dbReference type="ARBA" id="ARBA00022741"/>
    </source>
</evidence>
<feature type="region of interest" description="Disordered" evidence="10">
    <location>
        <begin position="534"/>
        <end position="556"/>
    </location>
</feature>
<comment type="caution">
    <text evidence="13">The sequence shown here is derived from an EMBL/GenBank/DDBJ whole genome shotgun (WGS) entry which is preliminary data.</text>
</comment>
<dbReference type="PROSITE" id="PS51192">
    <property type="entry name" value="HELICASE_ATP_BIND_1"/>
    <property type="match status" value="1"/>
</dbReference>
<keyword evidence="5 9" id="KW-0067">ATP-binding</keyword>
<dbReference type="GO" id="GO:0016787">
    <property type="term" value="F:hydrolase activity"/>
    <property type="evidence" value="ECO:0007669"/>
    <property type="project" value="UniProtKB-KW"/>
</dbReference>
<dbReference type="InterPro" id="IPR014001">
    <property type="entry name" value="Helicase_ATP-bd"/>
</dbReference>
<keyword evidence="4 9" id="KW-0347">Helicase</keyword>
<dbReference type="SMART" id="SM00490">
    <property type="entry name" value="HELICc"/>
    <property type="match status" value="1"/>
</dbReference>
<dbReference type="InterPro" id="IPR001650">
    <property type="entry name" value="Helicase_C-like"/>
</dbReference>
<evidence type="ECO:0000259" key="12">
    <source>
        <dbReference type="PROSITE" id="PS51194"/>
    </source>
</evidence>
<evidence type="ECO:0000256" key="5">
    <source>
        <dbReference type="ARBA" id="ARBA00022840"/>
    </source>
</evidence>
<dbReference type="SUPFAM" id="SSF52540">
    <property type="entry name" value="P-loop containing nucleoside triphosphate hydrolases"/>
    <property type="match status" value="1"/>
</dbReference>
<feature type="compositionally biased region" description="Low complexity" evidence="10">
    <location>
        <begin position="60"/>
        <end position="75"/>
    </location>
</feature>
<accession>A0AAW1TEZ2</accession>
<keyword evidence="2 9" id="KW-0547">Nucleotide-binding</keyword>
<evidence type="ECO:0000256" key="10">
    <source>
        <dbReference type="SAM" id="MobiDB-lite"/>
    </source>
</evidence>
<dbReference type="PANTHER" id="PTHR47959">
    <property type="entry name" value="ATP-DEPENDENT RNA HELICASE RHLE-RELATED"/>
    <property type="match status" value="1"/>
</dbReference>
<keyword evidence="3 9" id="KW-0378">Hydrolase</keyword>
<dbReference type="PROSITE" id="PS00039">
    <property type="entry name" value="DEAD_ATP_HELICASE"/>
    <property type="match status" value="1"/>
</dbReference>
<dbReference type="CDD" id="cd17957">
    <property type="entry name" value="DEADc_DDX52"/>
    <property type="match status" value="1"/>
</dbReference>
<dbReference type="Gene3D" id="3.40.50.300">
    <property type="entry name" value="P-loop containing nucleotide triphosphate hydrolases"/>
    <property type="match status" value="2"/>
</dbReference>
<dbReference type="PANTHER" id="PTHR47959:SF15">
    <property type="entry name" value="RNA HELICASE"/>
    <property type="match status" value="1"/>
</dbReference>
<dbReference type="Pfam" id="PF00270">
    <property type="entry name" value="DEAD"/>
    <property type="match status" value="1"/>
</dbReference>
<evidence type="ECO:0000256" key="9">
    <source>
        <dbReference type="RuleBase" id="RU000492"/>
    </source>
</evidence>
<dbReference type="EC" id="3.6.4.13" evidence="1"/>